<protein>
    <recommendedName>
        <fullName evidence="4">DUF4386 family protein</fullName>
    </recommendedName>
</protein>
<keyword evidence="3" id="KW-1185">Reference proteome</keyword>
<keyword evidence="1" id="KW-1133">Transmembrane helix</keyword>
<dbReference type="EMBL" id="FNID01000055">
    <property type="protein sequence ID" value="SDO10032.1"/>
    <property type="molecule type" value="Genomic_DNA"/>
</dbReference>
<reference evidence="2 3" key="1">
    <citation type="submission" date="2016-10" db="EMBL/GenBank/DDBJ databases">
        <authorList>
            <person name="de Groot N.N."/>
        </authorList>
    </citation>
    <scope>NUCLEOTIDE SEQUENCE [LARGE SCALE GENOMIC DNA]</scope>
    <source>
        <strain evidence="2 3">CGMCC 1.5012</strain>
    </source>
</reference>
<accession>A0A1H0GTB7</accession>
<organism evidence="2 3">
    <name type="scientific">Acetanaerobacterium elongatum</name>
    <dbReference type="NCBI Taxonomy" id="258515"/>
    <lineage>
        <taxon>Bacteria</taxon>
        <taxon>Bacillati</taxon>
        <taxon>Bacillota</taxon>
        <taxon>Clostridia</taxon>
        <taxon>Eubacteriales</taxon>
        <taxon>Oscillospiraceae</taxon>
        <taxon>Acetanaerobacterium</taxon>
    </lineage>
</organism>
<feature type="transmembrane region" description="Helical" evidence="1">
    <location>
        <begin position="184"/>
        <end position="209"/>
    </location>
</feature>
<dbReference type="STRING" id="258515.SAMN05192585_1555"/>
<feature type="transmembrane region" description="Helical" evidence="1">
    <location>
        <begin position="12"/>
        <end position="41"/>
    </location>
</feature>
<name>A0A1H0GTB7_9FIRM</name>
<keyword evidence="1" id="KW-0812">Transmembrane</keyword>
<dbReference type="Proteomes" id="UP000199182">
    <property type="component" value="Unassembled WGS sequence"/>
</dbReference>
<evidence type="ECO:0000256" key="1">
    <source>
        <dbReference type="SAM" id="Phobius"/>
    </source>
</evidence>
<keyword evidence="1" id="KW-0472">Membrane</keyword>
<evidence type="ECO:0008006" key="4">
    <source>
        <dbReference type="Google" id="ProtNLM"/>
    </source>
</evidence>
<feature type="transmembrane region" description="Helical" evidence="1">
    <location>
        <begin position="47"/>
        <end position="65"/>
    </location>
</feature>
<proteinExistence type="predicted"/>
<feature type="transmembrane region" description="Helical" evidence="1">
    <location>
        <begin position="85"/>
        <end position="105"/>
    </location>
</feature>
<evidence type="ECO:0000313" key="3">
    <source>
        <dbReference type="Proteomes" id="UP000199182"/>
    </source>
</evidence>
<gene>
    <name evidence="2" type="ORF">SAMN05192585_1555</name>
</gene>
<evidence type="ECO:0000313" key="2">
    <source>
        <dbReference type="EMBL" id="SDO10032.1"/>
    </source>
</evidence>
<dbReference type="RefSeq" id="WP_092643541.1">
    <property type="nucleotide sequence ID" value="NZ_FNID01000055.1"/>
</dbReference>
<dbReference type="AlphaFoldDB" id="A0A1H0GTB7"/>
<sequence length="214" mass="23934">MDTALKPQNTRSLLASSLVLLLLGLAYLILLGLIFCFGLNLENNRTVQLITHLVVLLSGLAYLIFADQVCGSVKEVPSARLARTFAALFMLLITLGRGLGIWYIMLPSPDAAYSLYNLYAAGDSLPRTIELISWTIFYPFSVLFLGLFLRKSDYRFGRALFVLSILSAVCCFIAFMLLIKPDTIFFIIGATGWGLLFELIIIVYFVGLLPRRFR</sequence>
<feature type="transmembrane region" description="Helical" evidence="1">
    <location>
        <begin position="156"/>
        <end position="178"/>
    </location>
</feature>
<feature type="transmembrane region" description="Helical" evidence="1">
    <location>
        <begin position="131"/>
        <end position="149"/>
    </location>
</feature>